<reference evidence="2 3" key="1">
    <citation type="journal article" date="2016" name="Gut Pathog.">
        <title>Whole genome sequencing of "Faecalibaculum rodentium" ALO17, isolated from C57BL/6J laboratory mouse feces.</title>
        <authorList>
            <person name="Lim S."/>
            <person name="Chang D.H."/>
            <person name="Ahn S."/>
            <person name="Kim B.C."/>
        </authorList>
    </citation>
    <scope>NUCLEOTIDE SEQUENCE [LARGE SCALE GENOMIC DNA]</scope>
    <source>
        <strain evidence="2 3">Alo17</strain>
    </source>
</reference>
<feature type="transmembrane region" description="Helical" evidence="1">
    <location>
        <begin position="120"/>
        <end position="142"/>
    </location>
</feature>
<evidence type="ECO:0000313" key="2">
    <source>
        <dbReference type="EMBL" id="AMK53432.1"/>
    </source>
</evidence>
<dbReference type="Proteomes" id="UP000069771">
    <property type="component" value="Chromosome"/>
</dbReference>
<keyword evidence="1" id="KW-1133">Transmembrane helix</keyword>
<feature type="transmembrane region" description="Helical" evidence="1">
    <location>
        <begin position="149"/>
        <end position="170"/>
    </location>
</feature>
<keyword evidence="3" id="KW-1185">Reference proteome</keyword>
<dbReference type="AlphaFoldDB" id="A0A140DS05"/>
<dbReference type="STRING" id="1702221.AALO17_02980"/>
<accession>A0A140DS05</accession>
<feature type="transmembrane region" description="Helical" evidence="1">
    <location>
        <begin position="12"/>
        <end position="35"/>
    </location>
</feature>
<evidence type="ECO:0000313" key="3">
    <source>
        <dbReference type="Proteomes" id="UP000069771"/>
    </source>
</evidence>
<dbReference type="KEGG" id="fro:AALO17_02980"/>
<feature type="transmembrane region" description="Helical" evidence="1">
    <location>
        <begin position="41"/>
        <end position="59"/>
    </location>
</feature>
<gene>
    <name evidence="2" type="ORF">AALO17_02980</name>
</gene>
<keyword evidence="1" id="KW-0812">Transmembrane</keyword>
<name>A0A140DS05_9FIRM</name>
<dbReference type="EMBL" id="CP011391">
    <property type="protein sequence ID" value="AMK53432.1"/>
    <property type="molecule type" value="Genomic_DNA"/>
</dbReference>
<dbReference type="InterPro" id="IPR025699">
    <property type="entry name" value="ABC2_memb-like"/>
</dbReference>
<dbReference type="Pfam" id="PF13346">
    <property type="entry name" value="ABC2_membrane_5"/>
    <property type="match status" value="1"/>
</dbReference>
<protein>
    <recommendedName>
        <fullName evidence="4">ABC-2 transporter permease</fullName>
    </recommendedName>
</protein>
<feature type="transmembrane region" description="Helical" evidence="1">
    <location>
        <begin position="190"/>
        <end position="211"/>
    </location>
</feature>
<organism evidence="2 3">
    <name type="scientific">Faecalibaculum rodentium</name>
    <dbReference type="NCBI Taxonomy" id="1702221"/>
    <lineage>
        <taxon>Bacteria</taxon>
        <taxon>Bacillati</taxon>
        <taxon>Bacillota</taxon>
        <taxon>Erysipelotrichia</taxon>
        <taxon>Erysipelotrichales</taxon>
        <taxon>Erysipelotrichaceae</taxon>
        <taxon>Faecalibaculum</taxon>
    </lineage>
</organism>
<keyword evidence="1" id="KW-0472">Membrane</keyword>
<feature type="transmembrane region" description="Helical" evidence="1">
    <location>
        <begin position="86"/>
        <end position="108"/>
    </location>
</feature>
<evidence type="ECO:0000256" key="1">
    <source>
        <dbReference type="SAM" id="Phobius"/>
    </source>
</evidence>
<sequence>MTMKGIFRKDMLQIVLSWKVLLLVAVLVSSALVYFDAAIGLISFFPIFFAMQASSTIIADRHCGWYRFSTTAPITRKRLVLSKYQLGALLAFAGMITGLAAGLGVLYLRGQSPAMEDVLMSLYLGIVFVFTCLAFLIPLEYLMKKTQEFLAIVLAMIPPAAMIFAWSQSITSEVQMVNGDVIGMNINMNMPLLQGLAVVAVLLFVASAFLMPGRIAKTDQG</sequence>
<evidence type="ECO:0008006" key="4">
    <source>
        <dbReference type="Google" id="ProtNLM"/>
    </source>
</evidence>
<proteinExistence type="predicted"/>